<evidence type="ECO:0000256" key="1">
    <source>
        <dbReference type="SAM" id="MobiDB-lite"/>
    </source>
</evidence>
<sequence length="1202" mass="131924">MHLTHFGLASDALAADTEMWKPLHGVFTCARQQSGHRSRPSLSSPSAGYPTPQKLHAVALIPKASKAMASKLCCTAEDASRTSSPALPNIRMSEATPAKLPLLSDHTHSQGSSRFTSAQTGDLCEIRNIFQNASSDHPNPSPRAKAGHARFIKPSMYSLRSIHRIKSVQSMIRRKLSKDLSKKSSRDHTQAGGGVKNAALGTASDIPLKLSQDPPNLKLKLTKFDLKENLLSDKDPHEGGYDPDAEVLDDIRKNVGRRAPKRPSIHSIEWSPSNGSKPTPGSSSRSRHMQPAAQLQPYHIRPQAKSLSSSFGKILSSPDLQSDSDQGHERKLRRSQSAASVNLPAPRPLSSPRLPSLRGSEIEGMAWSTALNESLRLSQLPLPPGRAGTAQSRASLRLPTGWSNKDTGGSKLQNEIILTPDVHVQEPTATTTPRPSSSVHGTVRINSAARLLGSKSENDKDDVQDDARESIHLYSMRISHHLRSGSLVSWDNNRDPPGVSGPVPPLLRDESNSDLSQIARRQTQLSRHNRQTSSSGFASSNIPSKWGRVVSGDIREDKSSIYSSRPQSPPDGGSSSNLTRTLTLPDSYRKASSKSINLSRSNSCSENVGNTHGTAPKFPSTDPSSFTGSLTSNDQLSGESTQLMRINSSFSTKKSRFREEFSPSPPKRRITASASIMKLLNPKRSGFRSQSEGKAKSSIEPSFDGSLEPPKAATYRERRMSRSMVSFEREQKSLGKDEKISPMWEKALKHHQNERAAFFITKDRNLAVRSSPFRERSASVARPRPSMDSNASPGDMGALKGVSTPFLEPPSSDHPIKQTPEAVSSRRIAIVGADAADTGLRDEVQRRYEQQGDSVDVVGAWGRYPSHSRDERTLSAGHLDSVQTRDFALEAALKFAAGKDTETNEDEVDPTERPVTPPLLPGEKKRHKKIGNMRMVKSTSMTFGKTFLRNYARLFKSQSIEFQKHGRGHRTSISSGGMLEFPELEILPDIWRRGVIEEQSGETSQRSSDKHDDDDEGHISNVGVKENSMGQDSRSTLRAPNSTTTHRDNTVPGLDGQMELSPITDNARVLSAYYEDCLPAFPRVSKDLDCNLEDFGAPARRSLDGQCVSMHTRTLPGRFTKHSRNASRVSRLSIVSTASLHPSFISSYEDDNAMDQMSIASVRRSTMDLISIYKEQEVTEREKVLSLMRAESKKGSQMLAGL</sequence>
<feature type="region of interest" description="Disordered" evidence="1">
    <location>
        <begin position="31"/>
        <end position="50"/>
    </location>
</feature>
<reference evidence="2" key="1">
    <citation type="submission" date="2023-01" db="EMBL/GenBank/DDBJ databases">
        <authorList>
            <person name="Van Ghelder C."/>
            <person name="Rancurel C."/>
        </authorList>
    </citation>
    <scope>NUCLEOTIDE SEQUENCE</scope>
    <source>
        <strain evidence="2">CNCM I-4278</strain>
    </source>
</reference>
<feature type="compositionally biased region" description="Polar residues" evidence="1">
    <location>
        <begin position="270"/>
        <end position="284"/>
    </location>
</feature>
<feature type="compositionally biased region" description="Basic and acidic residues" evidence="1">
    <location>
        <begin position="177"/>
        <end position="189"/>
    </location>
</feature>
<feature type="region of interest" description="Disordered" evidence="1">
    <location>
        <begin position="173"/>
        <end position="198"/>
    </location>
</feature>
<feature type="compositionally biased region" description="Polar residues" evidence="1">
    <location>
        <begin position="1028"/>
        <end position="1044"/>
    </location>
</feature>
<organism evidence="2 3">
    <name type="scientific">Periconia digitata</name>
    <dbReference type="NCBI Taxonomy" id="1303443"/>
    <lineage>
        <taxon>Eukaryota</taxon>
        <taxon>Fungi</taxon>
        <taxon>Dikarya</taxon>
        <taxon>Ascomycota</taxon>
        <taxon>Pezizomycotina</taxon>
        <taxon>Dothideomycetes</taxon>
        <taxon>Pleosporomycetidae</taxon>
        <taxon>Pleosporales</taxon>
        <taxon>Massarineae</taxon>
        <taxon>Periconiaceae</taxon>
        <taxon>Periconia</taxon>
    </lineage>
</organism>
<feature type="compositionally biased region" description="Basic residues" evidence="1">
    <location>
        <begin position="254"/>
        <end position="264"/>
    </location>
</feature>
<dbReference type="EMBL" id="CAOQHR010000008">
    <property type="protein sequence ID" value="CAI6338322.1"/>
    <property type="molecule type" value="Genomic_DNA"/>
</dbReference>
<evidence type="ECO:0000313" key="2">
    <source>
        <dbReference type="EMBL" id="CAI6338322.1"/>
    </source>
</evidence>
<feature type="compositionally biased region" description="Low complexity" evidence="1">
    <location>
        <begin position="348"/>
        <end position="357"/>
    </location>
</feature>
<feature type="region of interest" description="Disordered" evidence="1">
    <location>
        <begin position="492"/>
        <end position="542"/>
    </location>
</feature>
<accession>A0A9W4UNN4</accession>
<feature type="compositionally biased region" description="Low complexity" evidence="1">
    <location>
        <begin position="305"/>
        <end position="324"/>
    </location>
</feature>
<feature type="region of interest" description="Disordered" evidence="1">
    <location>
        <begin position="304"/>
        <end position="357"/>
    </location>
</feature>
<gene>
    <name evidence="2" type="ORF">PDIGIT_LOCUS11450</name>
</gene>
<proteinExistence type="predicted"/>
<dbReference type="Proteomes" id="UP001152607">
    <property type="component" value="Unassembled WGS sequence"/>
</dbReference>
<feature type="compositionally biased region" description="Low complexity" evidence="1">
    <location>
        <begin position="593"/>
        <end position="605"/>
    </location>
</feature>
<feature type="region of interest" description="Disordered" evidence="1">
    <location>
        <begin position="899"/>
        <end position="926"/>
    </location>
</feature>
<protein>
    <submittedName>
        <fullName evidence="2">Uncharacterized protein</fullName>
    </submittedName>
</protein>
<feature type="region of interest" description="Disordered" evidence="1">
    <location>
        <begin position="998"/>
        <end position="1059"/>
    </location>
</feature>
<feature type="compositionally biased region" description="Polar residues" evidence="1">
    <location>
        <begin position="573"/>
        <end position="584"/>
    </location>
</feature>
<feature type="compositionally biased region" description="Polar residues" evidence="1">
    <location>
        <begin position="621"/>
        <end position="652"/>
    </location>
</feature>
<keyword evidence="3" id="KW-1185">Reference proteome</keyword>
<name>A0A9W4UNN4_9PLEO</name>
<feature type="region of interest" description="Disordered" evidence="1">
    <location>
        <begin position="253"/>
        <end position="292"/>
    </location>
</feature>
<evidence type="ECO:0000313" key="3">
    <source>
        <dbReference type="Proteomes" id="UP001152607"/>
    </source>
</evidence>
<feature type="compositionally biased region" description="Polar residues" evidence="1">
    <location>
        <begin position="513"/>
        <end position="542"/>
    </location>
</feature>
<feature type="region of interest" description="Disordered" evidence="1">
    <location>
        <begin position="559"/>
        <end position="734"/>
    </location>
</feature>
<dbReference type="AlphaFoldDB" id="A0A9W4UNN4"/>
<dbReference type="OrthoDB" id="3437384at2759"/>
<comment type="caution">
    <text evidence="2">The sequence shown here is derived from an EMBL/GenBank/DDBJ whole genome shotgun (WGS) entry which is preliminary data.</text>
</comment>
<feature type="region of interest" description="Disordered" evidence="1">
    <location>
        <begin position="770"/>
        <end position="824"/>
    </location>
</feature>